<dbReference type="PANTHER" id="PTHR43194">
    <property type="entry name" value="HYDROLASE ALPHA/BETA FOLD FAMILY"/>
    <property type="match status" value="1"/>
</dbReference>
<dbReference type="InterPro" id="IPR000073">
    <property type="entry name" value="AB_hydrolase_1"/>
</dbReference>
<evidence type="ECO:0000313" key="4">
    <source>
        <dbReference type="EMBL" id="NNG34511.1"/>
    </source>
</evidence>
<gene>
    <name evidence="4" type="ORF">HKD39_02005</name>
</gene>
<sequence>MPTRTERIPLPDTAIAATTRGEVAGGLPPVVLIHGGPGLWDYLGPVAEMLAPHTVVHSYHQRGCGASDPAAVQSFEQTILDLEALRLHWGHERWMVAGHSFGAGVALGYAARFPHRTAGVGYLSGVGIGDWRTPFRAELARRRAPDVAARIDQLAGLRDRNAKQEREFRVLQWFTDYADPEVGRVAAAEFAAAPYSINWTANRRIVADLGGGGDDDVARAARGLRVPTLGVHGAKDPRPHQNAQALVELAHDHQWVLLPEAGHLPWVEQPAMVREVLVQFLHELSS</sequence>
<evidence type="ECO:0000256" key="1">
    <source>
        <dbReference type="ARBA" id="ARBA00010088"/>
    </source>
</evidence>
<comment type="caution">
    <text evidence="4">The sequence shown here is derived from an EMBL/GenBank/DDBJ whole genome shotgun (WGS) entry which is preliminary data.</text>
</comment>
<dbReference type="GO" id="GO:0004177">
    <property type="term" value="F:aminopeptidase activity"/>
    <property type="evidence" value="ECO:0007669"/>
    <property type="project" value="UniProtKB-EC"/>
</dbReference>
<evidence type="ECO:0000259" key="3">
    <source>
        <dbReference type="Pfam" id="PF00561"/>
    </source>
</evidence>
<dbReference type="InterPro" id="IPR002410">
    <property type="entry name" value="Peptidase_S33"/>
</dbReference>
<dbReference type="GO" id="GO:0006508">
    <property type="term" value="P:proteolysis"/>
    <property type="evidence" value="ECO:0007669"/>
    <property type="project" value="InterPro"/>
</dbReference>
<keyword evidence="2 4" id="KW-0378">Hydrolase</keyword>
<comment type="similarity">
    <text evidence="1">Belongs to the peptidase S33 family.</text>
</comment>
<proteinExistence type="inferred from homology"/>
<feature type="domain" description="AB hydrolase-1" evidence="3">
    <location>
        <begin position="28"/>
        <end position="265"/>
    </location>
</feature>
<reference evidence="4 5" key="1">
    <citation type="submission" date="2020-05" db="EMBL/GenBank/DDBJ databases">
        <title>Nakamurella sp. DB0629 isolated from air conditioner.</title>
        <authorList>
            <person name="Kim D.H."/>
            <person name="Kim D.-U."/>
        </authorList>
    </citation>
    <scope>NUCLEOTIDE SEQUENCE [LARGE SCALE GENOMIC DNA]</scope>
    <source>
        <strain evidence="4 5">DB0629</strain>
    </source>
</reference>
<evidence type="ECO:0000313" key="5">
    <source>
        <dbReference type="Proteomes" id="UP000562984"/>
    </source>
</evidence>
<organism evidence="4 5">
    <name type="scientific">Nakamurella aerolata</name>
    <dbReference type="NCBI Taxonomy" id="1656892"/>
    <lineage>
        <taxon>Bacteria</taxon>
        <taxon>Bacillati</taxon>
        <taxon>Actinomycetota</taxon>
        <taxon>Actinomycetes</taxon>
        <taxon>Nakamurellales</taxon>
        <taxon>Nakamurellaceae</taxon>
        <taxon>Nakamurella</taxon>
    </lineage>
</organism>
<name>A0A849A661_9ACTN</name>
<dbReference type="Pfam" id="PF00561">
    <property type="entry name" value="Abhydrolase_1"/>
    <property type="match status" value="1"/>
</dbReference>
<dbReference type="Proteomes" id="UP000562984">
    <property type="component" value="Unassembled WGS sequence"/>
</dbReference>
<evidence type="ECO:0000256" key="2">
    <source>
        <dbReference type="ARBA" id="ARBA00022801"/>
    </source>
</evidence>
<dbReference type="PANTHER" id="PTHR43194:SF2">
    <property type="entry name" value="PEROXISOMAL MEMBRANE PROTEIN LPX1"/>
    <property type="match status" value="1"/>
</dbReference>
<keyword evidence="5" id="KW-1185">Reference proteome</keyword>
<dbReference type="InterPro" id="IPR050228">
    <property type="entry name" value="Carboxylesterase_BioH"/>
</dbReference>
<dbReference type="InterPro" id="IPR029058">
    <property type="entry name" value="AB_hydrolase_fold"/>
</dbReference>
<accession>A0A849A661</accession>
<dbReference type="SUPFAM" id="SSF53474">
    <property type="entry name" value="alpha/beta-Hydrolases"/>
    <property type="match status" value="1"/>
</dbReference>
<protein>
    <submittedName>
        <fullName evidence="4">Alpha/beta hydrolase</fullName>
    </submittedName>
</protein>
<dbReference type="PRINTS" id="PR00793">
    <property type="entry name" value="PROAMNOPTASE"/>
</dbReference>
<dbReference type="AlphaFoldDB" id="A0A849A661"/>
<dbReference type="RefSeq" id="WP_171198133.1">
    <property type="nucleotide sequence ID" value="NZ_JABEND010000001.1"/>
</dbReference>
<dbReference type="EMBL" id="JABEND010000001">
    <property type="protein sequence ID" value="NNG34511.1"/>
    <property type="molecule type" value="Genomic_DNA"/>
</dbReference>
<dbReference type="Gene3D" id="3.40.50.1820">
    <property type="entry name" value="alpha/beta hydrolase"/>
    <property type="match status" value="1"/>
</dbReference>